<comment type="caution">
    <text evidence="2">The sequence shown here is derived from an EMBL/GenBank/DDBJ whole genome shotgun (WGS) entry which is preliminary data.</text>
</comment>
<gene>
    <name evidence="2" type="ORF">BK022_26710</name>
</gene>
<proteinExistence type="predicted"/>
<protein>
    <submittedName>
        <fullName evidence="2">Uncharacterized protein</fullName>
    </submittedName>
</protein>
<feature type="region of interest" description="Disordered" evidence="1">
    <location>
        <begin position="49"/>
        <end position="69"/>
    </location>
</feature>
<evidence type="ECO:0000313" key="2">
    <source>
        <dbReference type="EMBL" id="OHV09527.1"/>
    </source>
</evidence>
<name>A0A1S1NSU2_METEX</name>
<evidence type="ECO:0000313" key="3">
    <source>
        <dbReference type="Proteomes" id="UP000180215"/>
    </source>
</evidence>
<evidence type="ECO:0000256" key="1">
    <source>
        <dbReference type="SAM" id="MobiDB-lite"/>
    </source>
</evidence>
<accession>A0A1S1NSU2</accession>
<organism evidence="2 3">
    <name type="scientific">Methylorubrum extorquens</name>
    <name type="common">Methylobacterium dichloromethanicum</name>
    <name type="synonym">Methylobacterium extorquens</name>
    <dbReference type="NCBI Taxonomy" id="408"/>
    <lineage>
        <taxon>Bacteria</taxon>
        <taxon>Pseudomonadati</taxon>
        <taxon>Pseudomonadota</taxon>
        <taxon>Alphaproteobacteria</taxon>
        <taxon>Hyphomicrobiales</taxon>
        <taxon>Methylobacteriaceae</taxon>
        <taxon>Methylorubrum</taxon>
    </lineage>
</organism>
<dbReference type="AlphaFoldDB" id="A0A1S1NSU2"/>
<dbReference type="EMBL" id="MNAO01000612">
    <property type="protein sequence ID" value="OHV09527.1"/>
    <property type="molecule type" value="Genomic_DNA"/>
</dbReference>
<dbReference type="Proteomes" id="UP000180215">
    <property type="component" value="Unassembled WGS sequence"/>
</dbReference>
<reference evidence="2 3" key="1">
    <citation type="submission" date="2016-10" db="EMBL/GenBank/DDBJ databases">
        <title>Draft genome sequence of Methylobacterium extorquens CP3, a seed endophyte of Crotalaria pumila with plant growth-promoting and metal tolerance properties.</title>
        <authorList>
            <person name="Sanchez-Lopez A.S."/>
            <person name="Van Hamme J.D."/>
            <person name="Thijs S."/>
            <person name="Mcammond B.M."/>
            <person name="Stevens V."/>
            <person name="Gonzalez-Chavez M.D.C."/>
            <person name="Vangronsveld J."/>
        </authorList>
    </citation>
    <scope>NUCLEOTIDE SEQUENCE [LARGE SCALE GENOMIC DNA]</scope>
    <source>
        <strain evidence="2 3">CP3</strain>
    </source>
</reference>
<sequence>MSEFLKAYCAKAAEQSYEEAAAEYVRLQEKEARLFALDLWRAHQAKEAARAAEKKPTGSGLPAVGSFWG</sequence>